<comment type="function">
    <text evidence="9">Participates actively in the response to hyperosmotic and heat shock by preventing the aggregation of stress-denatured proteins and by disaggregating proteins, also in an autonomous, DnaK-independent fashion. Unfolded proteins bind initially to DnaJ; upon interaction with the DnaJ-bound protein, DnaK hydrolyzes its bound ATP, resulting in the formation of a stable complex. GrpE releases ADP from DnaK; ATP binding to DnaK triggers the release of the substrate protein, thus completing the reaction cycle. Several rounds of ATP-dependent interactions between DnaJ, DnaK and GrpE are required for fully efficient folding. Also involved, together with DnaK and GrpE, in the DNA replication of plasmids through activation of initiation proteins.</text>
</comment>
<feature type="binding site" evidence="9">
    <location>
        <position position="170"/>
    </location>
    <ligand>
        <name>Zn(2+)</name>
        <dbReference type="ChEBI" id="CHEBI:29105"/>
        <label>2</label>
    </ligand>
</feature>
<evidence type="ECO:0000256" key="3">
    <source>
        <dbReference type="ARBA" id="ARBA00022723"/>
    </source>
</evidence>
<protein>
    <recommendedName>
        <fullName evidence="9">Chaperone protein DnaJ</fullName>
    </recommendedName>
</protein>
<evidence type="ECO:0000259" key="12">
    <source>
        <dbReference type="PROSITE" id="PS50076"/>
    </source>
</evidence>
<dbReference type="HAMAP" id="MF_01152">
    <property type="entry name" value="DnaJ"/>
    <property type="match status" value="1"/>
</dbReference>
<feature type="compositionally biased region" description="Gly residues" evidence="11">
    <location>
        <begin position="77"/>
        <end position="86"/>
    </location>
</feature>
<dbReference type="EMBL" id="JBHLYQ010000012">
    <property type="protein sequence ID" value="MFC0080992.1"/>
    <property type="molecule type" value="Genomic_DNA"/>
</dbReference>
<comment type="subcellular location">
    <subcellularLocation>
        <location evidence="9">Cytoplasm</location>
    </subcellularLocation>
</comment>
<keyword evidence="2 9" id="KW-0235">DNA replication</keyword>
<dbReference type="Proteomes" id="UP001589788">
    <property type="component" value="Unassembled WGS sequence"/>
</dbReference>
<feature type="domain" description="CR-type" evidence="13">
    <location>
        <begin position="137"/>
        <end position="219"/>
    </location>
</feature>
<feature type="zinc finger region" description="CR-type" evidence="10">
    <location>
        <begin position="137"/>
        <end position="219"/>
    </location>
</feature>
<organism evidence="14 15">
    <name type="scientific">Aciditerrimonas ferrireducens</name>
    <dbReference type="NCBI Taxonomy" id="667306"/>
    <lineage>
        <taxon>Bacteria</taxon>
        <taxon>Bacillati</taxon>
        <taxon>Actinomycetota</taxon>
        <taxon>Acidimicrobiia</taxon>
        <taxon>Acidimicrobiales</taxon>
        <taxon>Acidimicrobiaceae</taxon>
        <taxon>Aciditerrimonas</taxon>
    </lineage>
</organism>
<evidence type="ECO:0000256" key="4">
    <source>
        <dbReference type="ARBA" id="ARBA00022737"/>
    </source>
</evidence>
<dbReference type="SUPFAM" id="SSF49493">
    <property type="entry name" value="HSP40/DnaJ peptide-binding domain"/>
    <property type="match status" value="2"/>
</dbReference>
<keyword evidence="3 9" id="KW-0479">Metal-binding</keyword>
<keyword evidence="1 9" id="KW-0963">Cytoplasm</keyword>
<feature type="region of interest" description="Disordered" evidence="11">
    <location>
        <begin position="64"/>
        <end position="86"/>
    </location>
</feature>
<dbReference type="PANTHER" id="PTHR43096">
    <property type="entry name" value="DNAJ HOMOLOG 1, MITOCHONDRIAL-RELATED"/>
    <property type="match status" value="1"/>
</dbReference>
<dbReference type="CDD" id="cd06257">
    <property type="entry name" value="DnaJ"/>
    <property type="match status" value="1"/>
</dbReference>
<dbReference type="RefSeq" id="WP_248105649.1">
    <property type="nucleotide sequence ID" value="NZ_JAKHEX010000003.1"/>
</dbReference>
<reference evidence="14 15" key="1">
    <citation type="submission" date="2024-09" db="EMBL/GenBank/DDBJ databases">
        <authorList>
            <person name="Sun Q."/>
            <person name="Mori K."/>
        </authorList>
    </citation>
    <scope>NUCLEOTIDE SEQUENCE [LARGE SCALE GENOMIC DNA]</scope>
    <source>
        <strain evidence="14 15">JCM 15389</strain>
    </source>
</reference>
<comment type="domain">
    <text evidence="9">The J domain is necessary and sufficient to stimulate DnaK ATPase activity. Zinc center 1 plays an important role in the autonomous, DnaK-independent chaperone activity of DnaJ. Zinc center 2 is essential for interaction with DnaK and for DnaJ activity.</text>
</comment>
<feature type="binding site" evidence="9">
    <location>
        <position position="207"/>
    </location>
    <ligand>
        <name>Zn(2+)</name>
        <dbReference type="ChEBI" id="CHEBI:29105"/>
        <label>1</label>
    </ligand>
</feature>
<comment type="subunit">
    <text evidence="9">Homodimer.</text>
</comment>
<keyword evidence="14" id="KW-0560">Oxidoreductase</keyword>
<evidence type="ECO:0000256" key="5">
    <source>
        <dbReference type="ARBA" id="ARBA00022771"/>
    </source>
</evidence>
<evidence type="ECO:0000313" key="15">
    <source>
        <dbReference type="Proteomes" id="UP001589788"/>
    </source>
</evidence>
<comment type="cofactor">
    <cofactor evidence="9">
        <name>Zn(2+)</name>
        <dbReference type="ChEBI" id="CHEBI:29105"/>
    </cofactor>
    <text evidence="9">Binds 2 Zn(2+) ions per monomer.</text>
</comment>
<dbReference type="InterPro" id="IPR018253">
    <property type="entry name" value="DnaJ_domain_CS"/>
</dbReference>
<evidence type="ECO:0000256" key="7">
    <source>
        <dbReference type="ARBA" id="ARBA00023016"/>
    </source>
</evidence>
<dbReference type="NCBIfam" id="NF008035">
    <property type="entry name" value="PRK10767.1"/>
    <property type="match status" value="1"/>
</dbReference>
<dbReference type="PRINTS" id="PR00625">
    <property type="entry name" value="JDOMAIN"/>
</dbReference>
<evidence type="ECO:0000259" key="13">
    <source>
        <dbReference type="PROSITE" id="PS51188"/>
    </source>
</evidence>
<evidence type="ECO:0000256" key="11">
    <source>
        <dbReference type="SAM" id="MobiDB-lite"/>
    </source>
</evidence>
<dbReference type="SUPFAM" id="SSF46565">
    <property type="entry name" value="Chaperone J-domain"/>
    <property type="match status" value="1"/>
</dbReference>
<evidence type="ECO:0000256" key="2">
    <source>
        <dbReference type="ARBA" id="ARBA00022705"/>
    </source>
</evidence>
<dbReference type="InterPro" id="IPR001623">
    <property type="entry name" value="DnaJ_domain"/>
</dbReference>
<feature type="domain" description="J" evidence="12">
    <location>
        <begin position="6"/>
        <end position="71"/>
    </location>
</feature>
<dbReference type="InterPro" id="IPR012724">
    <property type="entry name" value="DnaJ"/>
</dbReference>
<dbReference type="SMART" id="SM00271">
    <property type="entry name" value="DnaJ"/>
    <property type="match status" value="1"/>
</dbReference>
<feature type="repeat" description="CXXCXGXG motif" evidence="9">
    <location>
        <begin position="167"/>
        <end position="174"/>
    </location>
</feature>
<dbReference type="PROSITE" id="PS00636">
    <property type="entry name" value="DNAJ_1"/>
    <property type="match status" value="1"/>
</dbReference>
<gene>
    <name evidence="9 14" type="primary">dnaJ</name>
    <name evidence="14" type="ORF">ACFFRE_02310</name>
</gene>
<feature type="repeat" description="CXXCXGXG motif" evidence="9">
    <location>
        <begin position="150"/>
        <end position="157"/>
    </location>
</feature>
<dbReference type="Pfam" id="PF01556">
    <property type="entry name" value="DnaJ_C"/>
    <property type="match status" value="1"/>
</dbReference>
<evidence type="ECO:0000256" key="9">
    <source>
        <dbReference type="HAMAP-Rule" id="MF_01152"/>
    </source>
</evidence>
<keyword evidence="7 9" id="KW-0346">Stress response</keyword>
<keyword evidence="5 9" id="KW-0863">Zinc-finger</keyword>
<dbReference type="Pfam" id="PF00684">
    <property type="entry name" value="DnaJ_CXXCXGXG"/>
    <property type="match status" value="1"/>
</dbReference>
<dbReference type="CDD" id="cd10747">
    <property type="entry name" value="DnaJ_C"/>
    <property type="match status" value="1"/>
</dbReference>
<dbReference type="SUPFAM" id="SSF57938">
    <property type="entry name" value="DnaJ/Hsp40 cysteine-rich domain"/>
    <property type="match status" value="1"/>
</dbReference>
<evidence type="ECO:0000313" key="14">
    <source>
        <dbReference type="EMBL" id="MFC0080992.1"/>
    </source>
</evidence>
<dbReference type="PROSITE" id="PS50076">
    <property type="entry name" value="DNAJ_2"/>
    <property type="match status" value="1"/>
</dbReference>
<dbReference type="InterPro" id="IPR001305">
    <property type="entry name" value="HSP_DnaJ_Cys-rich_dom"/>
</dbReference>
<dbReference type="InterPro" id="IPR008971">
    <property type="entry name" value="HSP40/DnaJ_pept-bd"/>
</dbReference>
<dbReference type="Gene3D" id="2.10.230.10">
    <property type="entry name" value="Heat shock protein DnaJ, cysteine-rich domain"/>
    <property type="match status" value="1"/>
</dbReference>
<keyword evidence="4 9" id="KW-0677">Repeat</keyword>
<dbReference type="Gene3D" id="1.10.287.110">
    <property type="entry name" value="DnaJ domain"/>
    <property type="match status" value="1"/>
</dbReference>
<feature type="binding site" evidence="9">
    <location>
        <position position="193"/>
    </location>
    <ligand>
        <name>Zn(2+)</name>
        <dbReference type="ChEBI" id="CHEBI:29105"/>
        <label>2</label>
    </ligand>
</feature>
<dbReference type="GO" id="GO:0016491">
    <property type="term" value="F:oxidoreductase activity"/>
    <property type="evidence" value="ECO:0007669"/>
    <property type="project" value="UniProtKB-KW"/>
</dbReference>
<keyword evidence="15" id="KW-1185">Reference proteome</keyword>
<dbReference type="Pfam" id="PF00226">
    <property type="entry name" value="DnaJ"/>
    <property type="match status" value="1"/>
</dbReference>
<proteinExistence type="inferred from homology"/>
<feature type="binding site" evidence="9">
    <location>
        <position position="196"/>
    </location>
    <ligand>
        <name>Zn(2+)</name>
        <dbReference type="ChEBI" id="CHEBI:29105"/>
        <label>2</label>
    </ligand>
</feature>
<feature type="repeat" description="CXXCXGXG motif" evidence="9">
    <location>
        <begin position="193"/>
        <end position="200"/>
    </location>
</feature>
<feature type="binding site" evidence="9">
    <location>
        <position position="150"/>
    </location>
    <ligand>
        <name>Zn(2+)</name>
        <dbReference type="ChEBI" id="CHEBI:29105"/>
        <label>1</label>
    </ligand>
</feature>
<dbReference type="NCBIfam" id="TIGR02349">
    <property type="entry name" value="DnaJ_bact"/>
    <property type="match status" value="1"/>
</dbReference>
<dbReference type="InterPro" id="IPR036410">
    <property type="entry name" value="HSP_DnaJ_Cys-rich_dom_sf"/>
</dbReference>
<comment type="similarity">
    <text evidence="9">Belongs to the DnaJ family.</text>
</comment>
<feature type="binding site" evidence="9">
    <location>
        <position position="210"/>
    </location>
    <ligand>
        <name>Zn(2+)</name>
        <dbReference type="ChEBI" id="CHEBI:29105"/>
        <label>1</label>
    </ligand>
</feature>
<dbReference type="InterPro" id="IPR002939">
    <property type="entry name" value="DnaJ_C"/>
</dbReference>
<evidence type="ECO:0000256" key="8">
    <source>
        <dbReference type="ARBA" id="ARBA00023186"/>
    </source>
</evidence>
<feature type="binding site" evidence="9">
    <location>
        <position position="153"/>
    </location>
    <ligand>
        <name>Zn(2+)</name>
        <dbReference type="ChEBI" id="CHEBI:29105"/>
        <label>1</label>
    </ligand>
</feature>
<evidence type="ECO:0000256" key="10">
    <source>
        <dbReference type="PROSITE-ProRule" id="PRU00546"/>
    </source>
</evidence>
<comment type="caution">
    <text evidence="14">The sequence shown here is derived from an EMBL/GenBank/DDBJ whole genome shotgun (WGS) entry which is preliminary data.</text>
</comment>
<accession>A0ABV6BZZ1</accession>
<evidence type="ECO:0000256" key="6">
    <source>
        <dbReference type="ARBA" id="ARBA00022833"/>
    </source>
</evidence>
<keyword evidence="8 9" id="KW-0143">Chaperone</keyword>
<feature type="repeat" description="CXXCXGXG motif" evidence="9">
    <location>
        <begin position="207"/>
        <end position="214"/>
    </location>
</feature>
<keyword evidence="6 9" id="KW-0862">Zinc</keyword>
<dbReference type="PANTHER" id="PTHR43096:SF48">
    <property type="entry name" value="CHAPERONE PROTEIN DNAJ"/>
    <property type="match status" value="1"/>
</dbReference>
<dbReference type="InterPro" id="IPR036869">
    <property type="entry name" value="J_dom_sf"/>
</dbReference>
<sequence>MAKAVDYYELLGVRPDASEEEIKRAYRRLARQLHPDSTGGDPEAEARFKEVTRAYEVLRDPERRARYDRYGPEGTDGSAGPGGVGFDPFGSGGLGDLFDAFFTMAGGGRPGRARSGPVRGADAEVVLDLRFEEAVFGARKELTLETLVTCETCGGSGARPGTTPVRCPECGGSGELHRVRQSILGQVVTAVTCPRCRGVGEAITTPCPSCQGEGRRAASSSITVEVPAGVDDGATLRVAGRGQAGPRGGPPGDLYVHLRVAPDERFARRGDDLVANLHVTMAQAALGTVVEVETLDGSERVQVPPGTQTGTVVRLRGKGVPHVRGRGRGDLLVHLVVDTPTDLTKPQEELLRRFAAERGEPVGQGQHEGFLARLKAAFG</sequence>
<dbReference type="PROSITE" id="PS51188">
    <property type="entry name" value="ZF_CR"/>
    <property type="match status" value="1"/>
</dbReference>
<name>A0ABV6BZZ1_9ACTN</name>
<dbReference type="Gene3D" id="2.60.260.20">
    <property type="entry name" value="Urease metallochaperone UreE, N-terminal domain"/>
    <property type="match status" value="2"/>
</dbReference>
<evidence type="ECO:0000256" key="1">
    <source>
        <dbReference type="ARBA" id="ARBA00022490"/>
    </source>
</evidence>
<feature type="binding site" evidence="9">
    <location>
        <position position="167"/>
    </location>
    <ligand>
        <name>Zn(2+)</name>
        <dbReference type="ChEBI" id="CHEBI:29105"/>
        <label>2</label>
    </ligand>
</feature>